<dbReference type="EMBL" id="AMFJ01000264">
    <property type="protein sequence ID" value="EKE28929.1"/>
    <property type="molecule type" value="Genomic_DNA"/>
</dbReference>
<comment type="caution">
    <text evidence="1">The sequence shown here is derived from an EMBL/GenBank/DDBJ whole genome shotgun (WGS) entry which is preliminary data.</text>
</comment>
<evidence type="ECO:0000313" key="1">
    <source>
        <dbReference type="EMBL" id="EKE28929.1"/>
    </source>
</evidence>
<protein>
    <submittedName>
        <fullName evidence="1">Uncharacterized protein</fullName>
    </submittedName>
</protein>
<accession>K2GF44</accession>
<organism evidence="1">
    <name type="scientific">uncultured bacterium</name>
    <name type="common">gcode 4</name>
    <dbReference type="NCBI Taxonomy" id="1234023"/>
    <lineage>
        <taxon>Bacteria</taxon>
        <taxon>environmental samples</taxon>
    </lineage>
</organism>
<name>K2GF44_9BACT</name>
<dbReference type="AlphaFoldDB" id="K2GF44"/>
<proteinExistence type="predicted"/>
<reference evidence="1" key="1">
    <citation type="journal article" date="2012" name="Science">
        <title>Fermentation, hydrogen, and sulfur metabolism in multiple uncultivated bacterial phyla.</title>
        <authorList>
            <person name="Wrighton K.C."/>
            <person name="Thomas B.C."/>
            <person name="Sharon I."/>
            <person name="Miller C.S."/>
            <person name="Castelle C.J."/>
            <person name="VerBerkmoes N.C."/>
            <person name="Wilkins M.J."/>
            <person name="Hettich R.L."/>
            <person name="Lipton M.S."/>
            <person name="Williams K.H."/>
            <person name="Long P.E."/>
            <person name="Banfield J.F."/>
        </authorList>
    </citation>
    <scope>NUCLEOTIDE SEQUENCE [LARGE SCALE GENOMIC DNA]</scope>
</reference>
<sequence>MQLSFPRLQLRLEMLFSPQIKLIISMEVIITVLSPFHISRIFLFPILIINPINRMSGATFLGFQLYDHRLCMQPASSALSFQDFPFLIRIIKFQIAWKALSGFFWLLQSFSGVWLWKWAVANPVNQKHYKILADSLSGTS</sequence>
<gene>
    <name evidence="1" type="ORF">ACD_2C00264G0014</name>
</gene>